<dbReference type="SUPFAM" id="SSF52266">
    <property type="entry name" value="SGNH hydrolase"/>
    <property type="match status" value="1"/>
</dbReference>
<dbReference type="InterPro" id="IPR005181">
    <property type="entry name" value="SASA"/>
</dbReference>
<feature type="domain" description="Sialate O-acetylesterase" evidence="2">
    <location>
        <begin position="28"/>
        <end position="247"/>
    </location>
</feature>
<evidence type="ECO:0000256" key="1">
    <source>
        <dbReference type="ARBA" id="ARBA00022801"/>
    </source>
</evidence>
<dbReference type="Proteomes" id="UP001595818">
    <property type="component" value="Unassembled WGS sequence"/>
</dbReference>
<dbReference type="EMBL" id="JBHSJJ010000006">
    <property type="protein sequence ID" value="MFC4872401.1"/>
    <property type="molecule type" value="Genomic_DNA"/>
</dbReference>
<dbReference type="InterPro" id="IPR036514">
    <property type="entry name" value="SGNH_hydro_sf"/>
</dbReference>
<name>A0ABV9T148_9BACT</name>
<evidence type="ECO:0000313" key="3">
    <source>
        <dbReference type="EMBL" id="MFC4872401.1"/>
    </source>
</evidence>
<dbReference type="InterPro" id="IPR052940">
    <property type="entry name" value="Carb_Esterase_6"/>
</dbReference>
<evidence type="ECO:0000313" key="4">
    <source>
        <dbReference type="Proteomes" id="UP001595818"/>
    </source>
</evidence>
<dbReference type="PANTHER" id="PTHR31988:SF19">
    <property type="entry name" value="9-O-ACETYL-N-ACETYLNEURAMINIC ACID DEACETYLASE-RELATED"/>
    <property type="match status" value="1"/>
</dbReference>
<sequence>MIGQGRILTFILAIGISLTWSSALSQNMDIYLVIGQSNMAGRAAIPENLSQPLEGIFLFTGDMSDLWVPASNPLNIHSSIRKEASMQRLGPAYAFAVKTKENHPDKLLGLVVNARGGSTINEWLPGSHFFNEIIGRAKQARLFGSIAGVIWHQGESDVNRTDEYMGDLKQLIEGLRKELDLPQLPFVAGQLSADTEERRAFNQMLLALPEQVPYTQVALSHETETFDGTHFDTASQLTMGERYAESMDILIYK</sequence>
<dbReference type="Pfam" id="PF03629">
    <property type="entry name" value="SASA"/>
    <property type="match status" value="1"/>
</dbReference>
<dbReference type="PANTHER" id="PTHR31988">
    <property type="entry name" value="ESTERASE, PUTATIVE (DUF303)-RELATED"/>
    <property type="match status" value="1"/>
</dbReference>
<organism evidence="3 4">
    <name type="scientific">Negadavirga shengliensis</name>
    <dbReference type="NCBI Taxonomy" id="1389218"/>
    <lineage>
        <taxon>Bacteria</taxon>
        <taxon>Pseudomonadati</taxon>
        <taxon>Bacteroidota</taxon>
        <taxon>Cytophagia</taxon>
        <taxon>Cytophagales</taxon>
        <taxon>Cyclobacteriaceae</taxon>
        <taxon>Negadavirga</taxon>
    </lineage>
</organism>
<protein>
    <submittedName>
        <fullName evidence="3">Sialate O-acetylesterase</fullName>
    </submittedName>
</protein>
<proteinExistence type="predicted"/>
<gene>
    <name evidence="3" type="ORF">ACFPFU_11940</name>
</gene>
<dbReference type="Gene3D" id="3.40.50.1110">
    <property type="entry name" value="SGNH hydrolase"/>
    <property type="match status" value="1"/>
</dbReference>
<reference evidence="4" key="1">
    <citation type="journal article" date="2019" name="Int. J. Syst. Evol. Microbiol.">
        <title>The Global Catalogue of Microorganisms (GCM) 10K type strain sequencing project: providing services to taxonomists for standard genome sequencing and annotation.</title>
        <authorList>
            <consortium name="The Broad Institute Genomics Platform"/>
            <consortium name="The Broad Institute Genome Sequencing Center for Infectious Disease"/>
            <person name="Wu L."/>
            <person name="Ma J."/>
        </authorList>
    </citation>
    <scope>NUCLEOTIDE SEQUENCE [LARGE SCALE GENOMIC DNA]</scope>
    <source>
        <strain evidence="4">CGMCC 4.7466</strain>
    </source>
</reference>
<keyword evidence="1" id="KW-0378">Hydrolase</keyword>
<accession>A0ABV9T148</accession>
<dbReference type="RefSeq" id="WP_377064764.1">
    <property type="nucleotide sequence ID" value="NZ_JBHSJJ010000006.1"/>
</dbReference>
<comment type="caution">
    <text evidence="3">The sequence shown here is derived from an EMBL/GenBank/DDBJ whole genome shotgun (WGS) entry which is preliminary data.</text>
</comment>
<evidence type="ECO:0000259" key="2">
    <source>
        <dbReference type="Pfam" id="PF03629"/>
    </source>
</evidence>
<keyword evidence="4" id="KW-1185">Reference proteome</keyword>